<evidence type="ECO:0000313" key="4">
    <source>
        <dbReference type="Proteomes" id="UP000267251"/>
    </source>
</evidence>
<dbReference type="InterPro" id="IPR007109">
    <property type="entry name" value="Brix"/>
</dbReference>
<gene>
    <name evidence="3" type="ORF">BJ684DRAFT_11956</name>
</gene>
<evidence type="ECO:0000313" key="3">
    <source>
        <dbReference type="EMBL" id="RKP12124.1"/>
    </source>
</evidence>
<dbReference type="GO" id="GO:0000470">
    <property type="term" value="P:maturation of LSU-rRNA"/>
    <property type="evidence" value="ECO:0007669"/>
    <property type="project" value="TreeGrafter"/>
</dbReference>
<dbReference type="InterPro" id="IPR044281">
    <property type="entry name" value="IMP4/RPF1"/>
</dbReference>
<reference evidence="4" key="1">
    <citation type="journal article" date="2018" name="Nat. Microbiol.">
        <title>Leveraging single-cell genomics to expand the fungal tree of life.</title>
        <authorList>
            <person name="Ahrendt S.R."/>
            <person name="Quandt C.A."/>
            <person name="Ciobanu D."/>
            <person name="Clum A."/>
            <person name="Salamov A."/>
            <person name="Andreopoulos B."/>
            <person name="Cheng J.F."/>
            <person name="Woyke T."/>
            <person name="Pelin A."/>
            <person name="Henrissat B."/>
            <person name="Reynolds N.K."/>
            <person name="Benny G.L."/>
            <person name="Smith M.E."/>
            <person name="James T.Y."/>
            <person name="Grigoriev I.V."/>
        </authorList>
    </citation>
    <scope>NUCLEOTIDE SEQUENCE [LARGE SCALE GENOMIC DNA]</scope>
</reference>
<dbReference type="AlphaFoldDB" id="A0A4P9Y0E5"/>
<feature type="domain" description="Brix" evidence="2">
    <location>
        <begin position="98"/>
        <end position="281"/>
    </location>
</feature>
<keyword evidence="4" id="KW-1185">Reference proteome</keyword>
<dbReference type="GO" id="GO:0000460">
    <property type="term" value="P:maturation of 5.8S rRNA"/>
    <property type="evidence" value="ECO:0007669"/>
    <property type="project" value="TreeGrafter"/>
</dbReference>
<evidence type="ECO:0000256" key="1">
    <source>
        <dbReference type="SAM" id="MobiDB-lite"/>
    </source>
</evidence>
<dbReference type="SMART" id="SM00879">
    <property type="entry name" value="Brix"/>
    <property type="match status" value="1"/>
</dbReference>
<name>A0A4P9Y0E5_9FUNG</name>
<evidence type="ECO:0000259" key="2">
    <source>
        <dbReference type="PROSITE" id="PS50833"/>
    </source>
</evidence>
<dbReference type="PANTHER" id="PTHR22734:SF3">
    <property type="entry name" value="RIBOSOME PRODUCTION FACTOR 1"/>
    <property type="match status" value="1"/>
</dbReference>
<dbReference type="FunFam" id="3.40.50.10480:FF:000002">
    <property type="entry name" value="Ribosome production factor 1"/>
    <property type="match status" value="1"/>
</dbReference>
<dbReference type="Pfam" id="PF04427">
    <property type="entry name" value="Brix"/>
    <property type="match status" value="1"/>
</dbReference>
<dbReference type="Proteomes" id="UP000267251">
    <property type="component" value="Unassembled WGS sequence"/>
</dbReference>
<feature type="compositionally biased region" description="Basic and acidic residues" evidence="1">
    <location>
        <begin position="29"/>
        <end position="54"/>
    </location>
</feature>
<dbReference type="Gene3D" id="3.40.50.10480">
    <property type="entry name" value="Probable brix-domain ribosomal biogenesis protein"/>
    <property type="match status" value="1"/>
</dbReference>
<organism evidence="3 4">
    <name type="scientific">Piptocephalis cylindrospora</name>
    <dbReference type="NCBI Taxonomy" id="1907219"/>
    <lineage>
        <taxon>Eukaryota</taxon>
        <taxon>Fungi</taxon>
        <taxon>Fungi incertae sedis</taxon>
        <taxon>Zoopagomycota</taxon>
        <taxon>Zoopagomycotina</taxon>
        <taxon>Zoopagomycetes</taxon>
        <taxon>Zoopagales</taxon>
        <taxon>Piptocephalidaceae</taxon>
        <taxon>Piptocephalis</taxon>
    </lineage>
</organism>
<sequence length="304" mass="35401">MASTPIVPSTIKNKIKREQVYNRQKKQKAALDKEMRMERRKQERADPELRKQRQTENIPSTLENTREADETVITEPDNEVAEDETTDEFASYYNGAAPKIVVTTSPHASRPTFEFAHELVTIFPNAEFVRRGAKFDIAQIVEFCKNRGYTDLIVINEDKKMPNALTICHLPEGPTAHFKLTSIRSGKDIRGHGRASAHKPELILNNLHTRLGHTVGRMFSALFPQVPEFQGRQACTLHNQRDFIFFRRHRYVFQNAKRVNLQEIGPRFTLKLRWLQKGTFNTQSGEYEWVFKPELETSRRRFFL</sequence>
<dbReference type="GO" id="GO:0042134">
    <property type="term" value="F:rRNA primary transcript binding"/>
    <property type="evidence" value="ECO:0007669"/>
    <property type="project" value="InterPro"/>
</dbReference>
<proteinExistence type="predicted"/>
<feature type="region of interest" description="Disordered" evidence="1">
    <location>
        <begin position="15"/>
        <end position="64"/>
    </location>
</feature>
<dbReference type="PROSITE" id="PS50833">
    <property type="entry name" value="BRIX"/>
    <property type="match status" value="1"/>
</dbReference>
<protein>
    <submittedName>
        <fullName evidence="3">Anticodon-binding protein</fullName>
    </submittedName>
</protein>
<dbReference type="EMBL" id="KZ988470">
    <property type="protein sequence ID" value="RKP12124.1"/>
    <property type="molecule type" value="Genomic_DNA"/>
</dbReference>
<dbReference type="OrthoDB" id="264354at2759"/>
<dbReference type="PANTHER" id="PTHR22734">
    <property type="entry name" value="U3 SMALL NUCLEOLAR RIBONUCLEOPROTEIN PROTEIN IMP4"/>
    <property type="match status" value="1"/>
</dbReference>
<accession>A0A4P9Y0E5</accession>
<dbReference type="GO" id="GO:0005730">
    <property type="term" value="C:nucleolus"/>
    <property type="evidence" value="ECO:0007669"/>
    <property type="project" value="TreeGrafter"/>
</dbReference>
<dbReference type="GO" id="GO:0030687">
    <property type="term" value="C:preribosome, large subunit precursor"/>
    <property type="evidence" value="ECO:0007669"/>
    <property type="project" value="TreeGrafter"/>
</dbReference>
<dbReference type="SUPFAM" id="SSF52954">
    <property type="entry name" value="Class II aaRS ABD-related"/>
    <property type="match status" value="1"/>
</dbReference>